<keyword evidence="3" id="KW-1185">Reference proteome</keyword>
<evidence type="ECO:0000313" key="2">
    <source>
        <dbReference type="EMBL" id="QOR95190.1"/>
    </source>
</evidence>
<name>A0A7M1USC3_9CREN</name>
<feature type="domain" description="Diphthamide synthase" evidence="1">
    <location>
        <begin position="1"/>
        <end position="221"/>
    </location>
</feature>
<dbReference type="NCBIfam" id="TIGR03679">
    <property type="entry name" value="arCOG00187"/>
    <property type="match status" value="1"/>
</dbReference>
<dbReference type="SUPFAM" id="SSF52402">
    <property type="entry name" value="Adenine nucleotide alpha hydrolases-like"/>
    <property type="match status" value="1"/>
</dbReference>
<dbReference type="GO" id="GO:0017178">
    <property type="term" value="F:diphthine-ammonia ligase activity"/>
    <property type="evidence" value="ECO:0007669"/>
    <property type="project" value="UniProtKB-EC"/>
</dbReference>
<dbReference type="CDD" id="cd01994">
    <property type="entry name" value="AANH_PF0828-like"/>
    <property type="match status" value="1"/>
</dbReference>
<organism evidence="2 3">
    <name type="scientific">Thermosphaera chiliense</name>
    <dbReference type="NCBI Taxonomy" id="3402707"/>
    <lineage>
        <taxon>Archaea</taxon>
        <taxon>Thermoproteota</taxon>
        <taxon>Thermoprotei</taxon>
        <taxon>Desulfurococcales</taxon>
        <taxon>Desulfurococcaceae</taxon>
        <taxon>Thermosphaera</taxon>
    </lineage>
</organism>
<gene>
    <name evidence="2" type="ORF">IMZ38_07215</name>
</gene>
<dbReference type="Proteomes" id="UP000593766">
    <property type="component" value="Chromosome"/>
</dbReference>
<dbReference type="Gene3D" id="3.90.1490.10">
    <property type="entry name" value="putative n-type atp pyrophosphatase, domain 2"/>
    <property type="match status" value="1"/>
</dbReference>
<accession>A0A7M1USC3</accession>
<evidence type="ECO:0000313" key="3">
    <source>
        <dbReference type="Proteomes" id="UP000593766"/>
    </source>
</evidence>
<dbReference type="NCBIfam" id="TIGR00290">
    <property type="entry name" value="MJ0570_dom"/>
    <property type="match status" value="1"/>
</dbReference>
<sequence>MNIAVLFTGGKDSVFAVHKLKDEGFNVKVLISIIPSYEYSMLYHKPHPQVLMLQAYSMGIPLETATVVDPGREEVVLDEVLSRCVRRYGISGLASGAVLSRFQRERFEKIAFKHGLEAIHPNWGVDQKTYLRTLIGYGVRFIIQSITTMGLPHSMLGRVLSAEDVEKILVLSEKYGFNPSFEGGEAETVVVDAPLFKYRLRCEGSIEERSEYEAFFNIKKCCLIPKN</sequence>
<proteinExistence type="predicted"/>
<keyword evidence="2" id="KW-0436">Ligase</keyword>
<dbReference type="InterPro" id="IPR014729">
    <property type="entry name" value="Rossmann-like_a/b/a_fold"/>
</dbReference>
<dbReference type="Pfam" id="PF01902">
    <property type="entry name" value="Diphthami_syn_2"/>
    <property type="match status" value="1"/>
</dbReference>
<reference evidence="2 3" key="1">
    <citation type="submission" date="2020-10" db="EMBL/GenBank/DDBJ databases">
        <title>Complete genome sequence of Thermosphaera aggregans strain 3507.</title>
        <authorList>
            <person name="Zayulina K.S."/>
            <person name="Elcheninov A.G."/>
            <person name="Toshchakov S.V."/>
            <person name="Kublanov I.V."/>
            <person name="Kochetkova T.V."/>
        </authorList>
    </citation>
    <scope>NUCLEOTIDE SEQUENCE [LARGE SCALE GENOMIC DNA]</scope>
    <source>
        <strain evidence="2 3">3507</strain>
    </source>
</reference>
<dbReference type="EC" id="6.3.1.14" evidence="2"/>
<dbReference type="GO" id="GO:0017183">
    <property type="term" value="P:protein histidyl modification to diphthamide"/>
    <property type="evidence" value="ECO:0007669"/>
    <property type="project" value="TreeGrafter"/>
</dbReference>
<dbReference type="InterPro" id="IPR022427">
    <property type="entry name" value="MJ0570_ATP-bd"/>
</dbReference>
<evidence type="ECO:0000259" key="1">
    <source>
        <dbReference type="Pfam" id="PF01902"/>
    </source>
</evidence>
<dbReference type="PANTHER" id="PTHR12196:SF2">
    <property type="entry name" value="DIPHTHINE--AMMONIA LIGASE"/>
    <property type="match status" value="1"/>
</dbReference>
<dbReference type="OrthoDB" id="372052at2157"/>
<dbReference type="PIRSF" id="PIRSF039123">
    <property type="entry name" value="Diphthamide_synthase"/>
    <property type="match status" value="1"/>
</dbReference>
<dbReference type="InterPro" id="IPR030662">
    <property type="entry name" value="DPH6/MJ0570"/>
</dbReference>
<dbReference type="AlphaFoldDB" id="A0A7M1USC3"/>
<dbReference type="KEGG" id="tcs:IMZ38_07215"/>
<dbReference type="PANTHER" id="PTHR12196">
    <property type="entry name" value="DOMAIN OF UNKNOWN FUNCTION 71 DUF71 -CONTAINING PROTEIN"/>
    <property type="match status" value="1"/>
</dbReference>
<dbReference type="EMBL" id="CP063144">
    <property type="protein sequence ID" value="QOR95190.1"/>
    <property type="molecule type" value="Genomic_DNA"/>
</dbReference>
<dbReference type="Gene3D" id="3.40.50.620">
    <property type="entry name" value="HUPs"/>
    <property type="match status" value="1"/>
</dbReference>
<dbReference type="InterPro" id="IPR002761">
    <property type="entry name" value="Diphthami_syn_dom"/>
</dbReference>
<protein>
    <submittedName>
        <fullName evidence="2">Diphthine--ammonia ligase</fullName>
        <ecNumber evidence="2">6.3.1.14</ecNumber>
    </submittedName>
</protein>